<gene>
    <name evidence="2" type="ORF">LMG23994_02711</name>
</gene>
<keyword evidence="3" id="KW-1185">Reference proteome</keyword>
<feature type="transmembrane region" description="Helical" evidence="1">
    <location>
        <begin position="217"/>
        <end position="235"/>
    </location>
</feature>
<feature type="transmembrane region" description="Helical" evidence="1">
    <location>
        <begin position="138"/>
        <end position="170"/>
    </location>
</feature>
<keyword evidence="1" id="KW-1133">Transmembrane helix</keyword>
<dbReference type="Proteomes" id="UP000701702">
    <property type="component" value="Unassembled WGS sequence"/>
</dbReference>
<dbReference type="RefSeq" id="WP_224002720.1">
    <property type="nucleotide sequence ID" value="NZ_CAJZAF010000013.1"/>
</dbReference>
<evidence type="ECO:0000313" key="3">
    <source>
        <dbReference type="Proteomes" id="UP000701702"/>
    </source>
</evidence>
<accession>A0ABM8X1N9</accession>
<organism evidence="2 3">
    <name type="scientific">Cupriavidus pinatubonensis</name>
    <dbReference type="NCBI Taxonomy" id="248026"/>
    <lineage>
        <taxon>Bacteria</taxon>
        <taxon>Pseudomonadati</taxon>
        <taxon>Pseudomonadota</taxon>
        <taxon>Betaproteobacteria</taxon>
        <taxon>Burkholderiales</taxon>
        <taxon>Burkholderiaceae</taxon>
        <taxon>Cupriavidus</taxon>
    </lineage>
</organism>
<evidence type="ECO:0000256" key="1">
    <source>
        <dbReference type="SAM" id="Phobius"/>
    </source>
</evidence>
<dbReference type="EMBL" id="CAJZAF010000013">
    <property type="protein sequence ID" value="CAG9173793.1"/>
    <property type="molecule type" value="Genomic_DNA"/>
</dbReference>
<protein>
    <recommendedName>
        <fullName evidence="4">Transmembrane protein</fullName>
    </recommendedName>
</protein>
<evidence type="ECO:0000313" key="2">
    <source>
        <dbReference type="EMBL" id="CAG9173793.1"/>
    </source>
</evidence>
<keyword evidence="1" id="KW-0812">Transmembrane</keyword>
<keyword evidence="1" id="KW-0472">Membrane</keyword>
<feature type="transmembrane region" description="Helical" evidence="1">
    <location>
        <begin position="293"/>
        <end position="317"/>
    </location>
</feature>
<comment type="caution">
    <text evidence="2">The sequence shown here is derived from an EMBL/GenBank/DDBJ whole genome shotgun (WGS) entry which is preliminary data.</text>
</comment>
<feature type="transmembrane region" description="Helical" evidence="1">
    <location>
        <begin position="97"/>
        <end position="117"/>
    </location>
</feature>
<sequence>MEFASSAWHVLSAFMTFALGTVIALMIGVRLGLGRGRSIFLYLWHSIFCVIYAFVVVEFGGDSLVYFEESLTLDQDFSFGTIAVNYLTGIFSNQLDFSFLGTFLVFNIFGVIGMLAFDAALQQASRGKDVWVRRMASLIVLLPSLSFWTSAIGKDGIAFMATGLALWANLALSRRFAIMGLSVALMFFVRPHIAALMIAAIGATVMVSSRITWPQRLTVAVILTLAAALVVPYALNYGRLDDANSVADVAEYVETRQAYNQEGGGAIQLENISLPMQLFAYVFRPLPFEANSLLALAASMDNVLILLTFIVGGRGILKGGLSETLGNRAFLWIYSSVSWLIAASMTANLGISVRQKWMFLPMVIFVLVCSANGARRSNRRSGEPLVLVTGKKVTEKLGNGASR</sequence>
<feature type="transmembrane region" description="Helical" evidence="1">
    <location>
        <begin position="39"/>
        <end position="57"/>
    </location>
</feature>
<reference evidence="2 3" key="1">
    <citation type="submission" date="2021-08" db="EMBL/GenBank/DDBJ databases">
        <authorList>
            <person name="Peeters C."/>
        </authorList>
    </citation>
    <scope>NUCLEOTIDE SEQUENCE [LARGE SCALE GENOMIC DNA]</scope>
    <source>
        <strain evidence="2 3">LMG 23994</strain>
    </source>
</reference>
<evidence type="ECO:0008006" key="4">
    <source>
        <dbReference type="Google" id="ProtNLM"/>
    </source>
</evidence>
<feature type="transmembrane region" description="Helical" evidence="1">
    <location>
        <begin position="176"/>
        <end position="205"/>
    </location>
</feature>
<name>A0ABM8X1N9_9BURK</name>
<feature type="transmembrane region" description="Helical" evidence="1">
    <location>
        <begin position="6"/>
        <end position="27"/>
    </location>
</feature>
<proteinExistence type="predicted"/>
<feature type="transmembrane region" description="Helical" evidence="1">
    <location>
        <begin position="329"/>
        <end position="351"/>
    </location>
</feature>